<protein>
    <recommendedName>
        <fullName evidence="3">YkgJ family cysteine cluster protein</fullName>
    </recommendedName>
</protein>
<accession>A0A0H4WM94</accession>
<dbReference type="STRING" id="1297742.A176_000796"/>
<dbReference type="PANTHER" id="PTHR36931:SF1">
    <property type="entry name" value="UPF0153 PROTEIN YEIW"/>
    <property type="match status" value="1"/>
</dbReference>
<dbReference type="AlphaFoldDB" id="A0A0H4WM94"/>
<dbReference type="InterPro" id="IPR052572">
    <property type="entry name" value="UPF0153_domain"/>
</dbReference>
<dbReference type="eggNOG" id="COG0727">
    <property type="taxonomic scope" value="Bacteria"/>
</dbReference>
<proteinExistence type="predicted"/>
<gene>
    <name evidence="1" type="ORF">A176_000796</name>
</gene>
<dbReference type="RefSeq" id="WP_002633394.1">
    <property type="nucleotide sequence ID" value="NZ_CP012109.1"/>
</dbReference>
<dbReference type="PATRIC" id="fig|1297742.4.peg.811"/>
<reference evidence="1 2" key="1">
    <citation type="journal article" date="2016" name="PLoS ONE">
        <title>Complete Genome Sequence and Comparative Genomics of a Novel Myxobacterium Myxococcus hansupus.</title>
        <authorList>
            <person name="Sharma G."/>
            <person name="Narwani T."/>
            <person name="Subramanian S."/>
        </authorList>
    </citation>
    <scope>NUCLEOTIDE SEQUENCE [LARGE SCALE GENOMIC DNA]</scope>
    <source>
        <strain evidence="2">mixupus</strain>
    </source>
</reference>
<evidence type="ECO:0000313" key="1">
    <source>
        <dbReference type="EMBL" id="AKQ63884.1"/>
    </source>
</evidence>
<dbReference type="Proteomes" id="UP000009026">
    <property type="component" value="Chromosome"/>
</dbReference>
<dbReference type="KEGG" id="mym:A176_000796"/>
<name>A0A0H4WM94_9BACT</name>
<dbReference type="PANTHER" id="PTHR36931">
    <property type="entry name" value="UPF0153 PROTEIN YEIW"/>
    <property type="match status" value="1"/>
</dbReference>
<sequence length="116" mass="12632">MSGTPAKKVECTCCGACCVAPDIAALDKPLGMRCPHLLEDNLCAVYEQRPAICRDYQPDEVCTLIEAPTLEERVEKYLGLFGLQEEARVLREEGCASMRMARRLAALPKSGGRGDG</sequence>
<organism evidence="1 2">
    <name type="scientific">Pseudomyxococcus hansupus</name>
    <dbReference type="NCBI Taxonomy" id="1297742"/>
    <lineage>
        <taxon>Bacteria</taxon>
        <taxon>Pseudomonadati</taxon>
        <taxon>Myxococcota</taxon>
        <taxon>Myxococcia</taxon>
        <taxon>Myxococcales</taxon>
        <taxon>Cystobacterineae</taxon>
        <taxon>Myxococcaceae</taxon>
        <taxon>Pseudomyxococcus</taxon>
    </lineage>
</organism>
<evidence type="ECO:0008006" key="3">
    <source>
        <dbReference type="Google" id="ProtNLM"/>
    </source>
</evidence>
<dbReference type="EMBL" id="CP012109">
    <property type="protein sequence ID" value="AKQ63884.1"/>
    <property type="molecule type" value="Genomic_DNA"/>
</dbReference>
<evidence type="ECO:0000313" key="2">
    <source>
        <dbReference type="Proteomes" id="UP000009026"/>
    </source>
</evidence>
<keyword evidence="2" id="KW-1185">Reference proteome</keyword>